<sequence length="197" mass="21938">MAEAMARDRDEVRVPIKRRDRVRDPVECTDNDNDLVMHRDKDMDNSIWIGISAYLHGCMDGQTHILLYNVARTPSFSAASLFSSGLSPPCSSPSPPFLGAAFPCFDHGITIPSVSDDLESVFESPDFVPNSDASRTLMGLVGRRLLDILSKVPADDILIILSVAKKCGRACEELANHTNDTEEDRLMKRQRFEELEI</sequence>
<keyword evidence="2" id="KW-1185">Reference proteome</keyword>
<reference evidence="1 2" key="1">
    <citation type="submission" date="2024-01" db="EMBL/GenBank/DDBJ databases">
        <title>Genome assemblies of Stephania.</title>
        <authorList>
            <person name="Yang L."/>
        </authorList>
    </citation>
    <scope>NUCLEOTIDE SEQUENCE [LARGE SCALE GENOMIC DNA]</scope>
    <source>
        <strain evidence="1">YNDBR</strain>
        <tissue evidence="1">Leaf</tissue>
    </source>
</reference>
<organism evidence="1 2">
    <name type="scientific">Stephania yunnanensis</name>
    <dbReference type="NCBI Taxonomy" id="152371"/>
    <lineage>
        <taxon>Eukaryota</taxon>
        <taxon>Viridiplantae</taxon>
        <taxon>Streptophyta</taxon>
        <taxon>Embryophyta</taxon>
        <taxon>Tracheophyta</taxon>
        <taxon>Spermatophyta</taxon>
        <taxon>Magnoliopsida</taxon>
        <taxon>Ranunculales</taxon>
        <taxon>Menispermaceae</taxon>
        <taxon>Menispermoideae</taxon>
        <taxon>Cissampelideae</taxon>
        <taxon>Stephania</taxon>
    </lineage>
</organism>
<accession>A0AAP0JZA7</accession>
<dbReference type="EMBL" id="JBBNAF010000005">
    <property type="protein sequence ID" value="KAK9142323.1"/>
    <property type="molecule type" value="Genomic_DNA"/>
</dbReference>
<gene>
    <name evidence="1" type="ORF">Syun_011723</name>
</gene>
<evidence type="ECO:0000313" key="2">
    <source>
        <dbReference type="Proteomes" id="UP001420932"/>
    </source>
</evidence>
<name>A0AAP0JZA7_9MAGN</name>
<protein>
    <submittedName>
        <fullName evidence="1">Uncharacterized protein</fullName>
    </submittedName>
</protein>
<evidence type="ECO:0000313" key="1">
    <source>
        <dbReference type="EMBL" id="KAK9142323.1"/>
    </source>
</evidence>
<comment type="caution">
    <text evidence="1">The sequence shown here is derived from an EMBL/GenBank/DDBJ whole genome shotgun (WGS) entry which is preliminary data.</text>
</comment>
<proteinExistence type="predicted"/>
<dbReference type="AlphaFoldDB" id="A0AAP0JZA7"/>
<dbReference type="Proteomes" id="UP001420932">
    <property type="component" value="Unassembled WGS sequence"/>
</dbReference>